<evidence type="ECO:0008006" key="11">
    <source>
        <dbReference type="Google" id="ProtNLM"/>
    </source>
</evidence>
<keyword evidence="4" id="KW-0999">Mitochondrion inner membrane</keyword>
<evidence type="ECO:0000256" key="1">
    <source>
        <dbReference type="ARBA" id="ARBA00004448"/>
    </source>
</evidence>
<evidence type="ECO:0000256" key="4">
    <source>
        <dbReference type="ARBA" id="ARBA00022792"/>
    </source>
</evidence>
<dbReference type="PANTHER" id="PTHR14110">
    <property type="entry name" value="MITOCHONDRIAL IMPORT INNER MEMBRANE TRANSLOCASE SUBUNIT TIM22"/>
    <property type="match status" value="1"/>
</dbReference>
<dbReference type="InterPro" id="IPR039175">
    <property type="entry name" value="TIM22"/>
</dbReference>
<keyword evidence="3 8" id="KW-0812">Transmembrane</keyword>
<evidence type="ECO:0000256" key="6">
    <source>
        <dbReference type="ARBA" id="ARBA00023128"/>
    </source>
</evidence>
<evidence type="ECO:0000256" key="8">
    <source>
        <dbReference type="SAM" id="Phobius"/>
    </source>
</evidence>
<protein>
    <recommendedName>
        <fullName evidence="11">Mitochondrial import inner membrane translocase subunit TIM22</fullName>
    </recommendedName>
</protein>
<accession>A0ABY8TXP5</accession>
<evidence type="ECO:0000256" key="2">
    <source>
        <dbReference type="ARBA" id="ARBA00008444"/>
    </source>
</evidence>
<dbReference type="PANTHER" id="PTHR14110:SF0">
    <property type="entry name" value="MITOCHONDRIAL IMPORT INNER MEMBRANE TRANSLOCASE SUBUNIT TIM22"/>
    <property type="match status" value="1"/>
</dbReference>
<evidence type="ECO:0000256" key="7">
    <source>
        <dbReference type="ARBA" id="ARBA00023136"/>
    </source>
</evidence>
<sequence>MQMPTYDLMMQEDMMNNCGVKSAIAGVMGGALGVAFGVFTASLDTQGIDAAPMGETKPTRQVLKETWMLMKEKSKSYAKGFAGMGFLYSGTECMIEKYRAKHDNWNATLAGCATGGLMAAPGGPKAMCFGCASFAAFSTAIEYFTGGH</sequence>
<organism evidence="9 10">
    <name type="scientific">Tetradesmus obliquus</name>
    <name type="common">Green alga</name>
    <name type="synonym">Acutodesmus obliquus</name>
    <dbReference type="NCBI Taxonomy" id="3088"/>
    <lineage>
        <taxon>Eukaryota</taxon>
        <taxon>Viridiplantae</taxon>
        <taxon>Chlorophyta</taxon>
        <taxon>core chlorophytes</taxon>
        <taxon>Chlorophyceae</taxon>
        <taxon>CS clade</taxon>
        <taxon>Sphaeropleales</taxon>
        <taxon>Scenedesmaceae</taxon>
        <taxon>Tetradesmus</taxon>
    </lineage>
</organism>
<keyword evidence="6" id="KW-0496">Mitochondrion</keyword>
<gene>
    <name evidence="9" type="ORF">OEZ85_006645</name>
</gene>
<evidence type="ECO:0000313" key="9">
    <source>
        <dbReference type="EMBL" id="WIA13037.1"/>
    </source>
</evidence>
<reference evidence="9 10" key="1">
    <citation type="submission" date="2023-05" db="EMBL/GenBank/DDBJ databases">
        <title>A 100% complete, gapless, phased diploid assembly of the Scenedesmus obliquus UTEX 3031 genome.</title>
        <authorList>
            <person name="Biondi T.C."/>
            <person name="Hanschen E.R."/>
            <person name="Kwon T."/>
            <person name="Eng W."/>
            <person name="Kruse C.P.S."/>
            <person name="Koehler S.I."/>
            <person name="Kunde Y."/>
            <person name="Gleasner C.D."/>
            <person name="You Mak K.T."/>
            <person name="Polle J."/>
            <person name="Hovde B.T."/>
            <person name="Starkenburg S.R."/>
        </authorList>
    </citation>
    <scope>NUCLEOTIDE SEQUENCE [LARGE SCALE GENOMIC DNA]</scope>
    <source>
        <strain evidence="9 10">DOE0152z</strain>
    </source>
</reference>
<name>A0ABY8TXP5_TETOB</name>
<proteinExistence type="inferred from homology"/>
<comment type="subcellular location">
    <subcellularLocation>
        <location evidence="1">Mitochondrion inner membrane</location>
        <topology evidence="1">Multi-pass membrane protein</topology>
    </subcellularLocation>
</comment>
<feature type="transmembrane region" description="Helical" evidence="8">
    <location>
        <begin position="20"/>
        <end position="43"/>
    </location>
</feature>
<evidence type="ECO:0000256" key="3">
    <source>
        <dbReference type="ARBA" id="ARBA00022692"/>
    </source>
</evidence>
<evidence type="ECO:0000313" key="10">
    <source>
        <dbReference type="Proteomes" id="UP001244341"/>
    </source>
</evidence>
<keyword evidence="5 8" id="KW-1133">Transmembrane helix</keyword>
<dbReference type="Pfam" id="PF02466">
    <property type="entry name" value="Tim17"/>
    <property type="match status" value="1"/>
</dbReference>
<evidence type="ECO:0000256" key="5">
    <source>
        <dbReference type="ARBA" id="ARBA00022989"/>
    </source>
</evidence>
<comment type="similarity">
    <text evidence="2">Belongs to the Tim17/Tim22/Tim23 family.</text>
</comment>
<keyword evidence="10" id="KW-1185">Reference proteome</keyword>
<keyword evidence="7 8" id="KW-0472">Membrane</keyword>
<dbReference type="EMBL" id="CP126211">
    <property type="protein sequence ID" value="WIA13037.1"/>
    <property type="molecule type" value="Genomic_DNA"/>
</dbReference>
<dbReference type="Proteomes" id="UP001244341">
    <property type="component" value="Chromosome 4b"/>
</dbReference>